<reference evidence="2" key="1">
    <citation type="submission" date="2022-10" db="EMBL/GenBank/DDBJ databases">
        <authorList>
            <person name="Chen Y."/>
            <person name="Dougan E. K."/>
            <person name="Chan C."/>
            <person name="Rhodes N."/>
            <person name="Thang M."/>
        </authorList>
    </citation>
    <scope>NUCLEOTIDE SEQUENCE</scope>
</reference>
<evidence type="ECO:0000256" key="1">
    <source>
        <dbReference type="SAM" id="Coils"/>
    </source>
</evidence>
<dbReference type="Proteomes" id="UP001152797">
    <property type="component" value="Unassembled WGS sequence"/>
</dbReference>
<proteinExistence type="predicted"/>
<dbReference type="AlphaFoldDB" id="A0A9P1GI15"/>
<dbReference type="EMBL" id="CAMXCT010004990">
    <property type="protein sequence ID" value="CAI4010979.1"/>
    <property type="molecule type" value="Genomic_DNA"/>
</dbReference>
<sequence>MHHPTTTRYQEDADADGWAETRVSAMRVELQAWRSQEQRLHVALRSEAALCQALREHVNLEEAARCRAQEEAVSERRSEEVVAQRSQQVRSAVARARQGTEKLAELMGVLRQAQSLAPSLQEEVEKLELEERQAQVSKWWAEKRWQDAARDLKLLEDQRQEVWLEEKETQLRMEEFSEQLTACQDKSVEMCRKQMQMRLELDEEHRQTRRLQRFRTPRDERMQETLLRHKSYAFALAANDGAPPG</sequence>
<name>A0A9P1GI15_9DINO</name>
<keyword evidence="1" id="KW-0175">Coiled coil</keyword>
<organism evidence="2">
    <name type="scientific">Cladocopium goreaui</name>
    <dbReference type="NCBI Taxonomy" id="2562237"/>
    <lineage>
        <taxon>Eukaryota</taxon>
        <taxon>Sar</taxon>
        <taxon>Alveolata</taxon>
        <taxon>Dinophyceae</taxon>
        <taxon>Suessiales</taxon>
        <taxon>Symbiodiniaceae</taxon>
        <taxon>Cladocopium</taxon>
    </lineage>
</organism>
<reference evidence="3 4" key="2">
    <citation type="submission" date="2024-05" db="EMBL/GenBank/DDBJ databases">
        <authorList>
            <person name="Chen Y."/>
            <person name="Shah S."/>
            <person name="Dougan E. K."/>
            <person name="Thang M."/>
            <person name="Chan C."/>
        </authorList>
    </citation>
    <scope>NUCLEOTIDE SEQUENCE [LARGE SCALE GENOMIC DNA]</scope>
</reference>
<gene>
    <name evidence="2" type="ORF">C1SCF055_LOCUS36192</name>
</gene>
<dbReference type="EMBL" id="CAMXCT020004990">
    <property type="protein sequence ID" value="CAL1164354.1"/>
    <property type="molecule type" value="Genomic_DNA"/>
</dbReference>
<protein>
    <submittedName>
        <fullName evidence="2">Uncharacterized protein</fullName>
    </submittedName>
</protein>
<dbReference type="EMBL" id="CAMXCT030004990">
    <property type="protein sequence ID" value="CAL4798291.1"/>
    <property type="molecule type" value="Genomic_DNA"/>
</dbReference>
<evidence type="ECO:0000313" key="2">
    <source>
        <dbReference type="EMBL" id="CAI4010979.1"/>
    </source>
</evidence>
<accession>A0A9P1GI15</accession>
<comment type="caution">
    <text evidence="2">The sequence shown here is derived from an EMBL/GenBank/DDBJ whole genome shotgun (WGS) entry which is preliminary data.</text>
</comment>
<evidence type="ECO:0000313" key="4">
    <source>
        <dbReference type="Proteomes" id="UP001152797"/>
    </source>
</evidence>
<keyword evidence="4" id="KW-1185">Reference proteome</keyword>
<evidence type="ECO:0000313" key="3">
    <source>
        <dbReference type="EMBL" id="CAL4798291.1"/>
    </source>
</evidence>
<feature type="coiled-coil region" evidence="1">
    <location>
        <begin position="110"/>
        <end position="137"/>
    </location>
</feature>